<organism evidence="5 6">
    <name type="scientific">Micromonospora pallida</name>
    <dbReference type="NCBI Taxonomy" id="145854"/>
    <lineage>
        <taxon>Bacteria</taxon>
        <taxon>Bacillati</taxon>
        <taxon>Actinomycetota</taxon>
        <taxon>Actinomycetes</taxon>
        <taxon>Micromonosporales</taxon>
        <taxon>Micromonosporaceae</taxon>
        <taxon>Micromonospora</taxon>
    </lineage>
</organism>
<dbReference type="InterPro" id="IPR055170">
    <property type="entry name" value="GFO_IDH_MocA-like_dom"/>
</dbReference>
<dbReference type="EMBL" id="FMHW01000002">
    <property type="protein sequence ID" value="SCL26552.1"/>
    <property type="molecule type" value="Genomic_DNA"/>
</dbReference>
<dbReference type="InterPro" id="IPR036291">
    <property type="entry name" value="NAD(P)-bd_dom_sf"/>
</dbReference>
<dbReference type="Proteomes" id="UP000198959">
    <property type="component" value="Unassembled WGS sequence"/>
</dbReference>
<evidence type="ECO:0000256" key="1">
    <source>
        <dbReference type="ARBA" id="ARBA00010928"/>
    </source>
</evidence>
<dbReference type="GO" id="GO:0000166">
    <property type="term" value="F:nucleotide binding"/>
    <property type="evidence" value="ECO:0007669"/>
    <property type="project" value="InterPro"/>
</dbReference>
<reference evidence="6" key="1">
    <citation type="submission" date="2016-06" db="EMBL/GenBank/DDBJ databases">
        <authorList>
            <person name="Varghese N."/>
            <person name="Submissions Spin"/>
        </authorList>
    </citation>
    <scope>NUCLEOTIDE SEQUENCE [LARGE SCALE GENOMIC DNA]</scope>
    <source>
        <strain evidence="6">DSM 43817</strain>
    </source>
</reference>
<dbReference type="SUPFAM" id="SSF55347">
    <property type="entry name" value="Glyceraldehyde-3-phosphate dehydrogenase-like, C-terminal domain"/>
    <property type="match status" value="1"/>
</dbReference>
<name>A0A1C6SB93_9ACTN</name>
<dbReference type="AlphaFoldDB" id="A0A1C6SB93"/>
<protein>
    <submittedName>
        <fullName evidence="5">Oxidoreductase</fullName>
    </submittedName>
</protein>
<dbReference type="Gene3D" id="3.40.50.720">
    <property type="entry name" value="NAD(P)-binding Rossmann-like Domain"/>
    <property type="match status" value="1"/>
</dbReference>
<dbReference type="RefSeq" id="WP_091642638.1">
    <property type="nucleotide sequence ID" value="NZ_FMHW01000002.1"/>
</dbReference>
<proteinExistence type="inferred from homology"/>
<dbReference type="Pfam" id="PF22725">
    <property type="entry name" value="GFO_IDH_MocA_C3"/>
    <property type="match status" value="1"/>
</dbReference>
<keyword evidence="2" id="KW-0560">Oxidoreductase</keyword>
<evidence type="ECO:0000313" key="5">
    <source>
        <dbReference type="EMBL" id="SCL26552.1"/>
    </source>
</evidence>
<evidence type="ECO:0000256" key="2">
    <source>
        <dbReference type="ARBA" id="ARBA00023002"/>
    </source>
</evidence>
<evidence type="ECO:0000259" key="3">
    <source>
        <dbReference type="Pfam" id="PF01408"/>
    </source>
</evidence>
<dbReference type="STRING" id="145854.GA0074692_2188"/>
<accession>A0A1C6SB93</accession>
<feature type="domain" description="GFO/IDH/MocA-like oxidoreductase" evidence="4">
    <location>
        <begin position="147"/>
        <end position="281"/>
    </location>
</feature>
<sequence length="374" mass="39207">MTASPSPATPGRVRVAVAGLGWAGREIWLPRLAGHPRFSVAAVIDPDPAARERARAAHQVPTGYADVDDIPAGAVDLVVVAVPNHLHADVAARLLRRGVPVFLEKPVCLTSAEAEQLAEAERTGGAVLLAGSAARYRADVRALVGATDDLGAVRHVDVAWVRARGVPDAGGWFTRRELSGGGALVDLGWHLLDTVLPLLGPSPVVHAVGSVSDDFVNDDAAAAAWRGTATDADRARGDVEDTARAFLLTADGASAGLHACWASHEALDRTTITVHGTAGQATLNCTFGFSPNRAPTPVLTRTRDGQTVHLPLPVEPVGTEYDRQLDALPELLAAPTSRGVAAAEARRTIDVIERIYRCARPTAPTYALAGTLDR</sequence>
<dbReference type="Pfam" id="PF01408">
    <property type="entry name" value="GFO_IDH_MocA"/>
    <property type="match status" value="1"/>
</dbReference>
<dbReference type="Gene3D" id="3.30.360.10">
    <property type="entry name" value="Dihydrodipicolinate Reductase, domain 2"/>
    <property type="match status" value="1"/>
</dbReference>
<dbReference type="InterPro" id="IPR051317">
    <property type="entry name" value="Gfo/Idh/MocA_oxidoreduct"/>
</dbReference>
<dbReference type="PANTHER" id="PTHR43708:SF5">
    <property type="entry name" value="CONSERVED EXPRESSED OXIDOREDUCTASE (EUROFUNG)-RELATED"/>
    <property type="match status" value="1"/>
</dbReference>
<dbReference type="SUPFAM" id="SSF51735">
    <property type="entry name" value="NAD(P)-binding Rossmann-fold domains"/>
    <property type="match status" value="1"/>
</dbReference>
<evidence type="ECO:0000313" key="6">
    <source>
        <dbReference type="Proteomes" id="UP000198959"/>
    </source>
</evidence>
<dbReference type="GO" id="GO:0016491">
    <property type="term" value="F:oxidoreductase activity"/>
    <property type="evidence" value="ECO:0007669"/>
    <property type="project" value="UniProtKB-KW"/>
</dbReference>
<evidence type="ECO:0000259" key="4">
    <source>
        <dbReference type="Pfam" id="PF22725"/>
    </source>
</evidence>
<comment type="similarity">
    <text evidence="1">Belongs to the Gfo/Idh/MocA family.</text>
</comment>
<gene>
    <name evidence="5" type="ORF">GA0074692_2188</name>
</gene>
<dbReference type="PANTHER" id="PTHR43708">
    <property type="entry name" value="CONSERVED EXPRESSED OXIDOREDUCTASE (EUROFUNG)"/>
    <property type="match status" value="1"/>
</dbReference>
<feature type="domain" description="Gfo/Idh/MocA-like oxidoreductase N-terminal" evidence="3">
    <location>
        <begin position="13"/>
        <end position="130"/>
    </location>
</feature>
<dbReference type="InterPro" id="IPR000683">
    <property type="entry name" value="Gfo/Idh/MocA-like_OxRdtase_N"/>
</dbReference>
<dbReference type="OrthoDB" id="256869at2"/>
<keyword evidence="6" id="KW-1185">Reference proteome</keyword>